<reference evidence="2 3" key="1">
    <citation type="submission" date="2024-03" db="EMBL/GenBank/DDBJ databases">
        <authorList>
            <person name="Martinez-Hernandez J."/>
        </authorList>
    </citation>
    <scope>NUCLEOTIDE SEQUENCE [LARGE SCALE GENOMIC DNA]</scope>
</reference>
<dbReference type="EMBL" id="CAXHTB010000015">
    <property type="protein sequence ID" value="CAL0320811.1"/>
    <property type="molecule type" value="Genomic_DNA"/>
</dbReference>
<keyword evidence="3" id="KW-1185">Reference proteome</keyword>
<dbReference type="Proteomes" id="UP001497480">
    <property type="component" value="Unassembled WGS sequence"/>
</dbReference>
<protein>
    <submittedName>
        <fullName evidence="2">Uncharacterized protein</fullName>
    </submittedName>
</protein>
<gene>
    <name evidence="2" type="ORF">LLUT_LOCUS21871</name>
</gene>
<accession>A0AAV1XGV9</accession>
<evidence type="ECO:0000313" key="2">
    <source>
        <dbReference type="EMBL" id="CAL0320811.1"/>
    </source>
</evidence>
<evidence type="ECO:0000256" key="1">
    <source>
        <dbReference type="SAM" id="MobiDB-lite"/>
    </source>
</evidence>
<feature type="region of interest" description="Disordered" evidence="1">
    <location>
        <begin position="1"/>
        <end position="22"/>
    </location>
</feature>
<name>A0AAV1XGV9_LUPLU</name>
<evidence type="ECO:0000313" key="3">
    <source>
        <dbReference type="Proteomes" id="UP001497480"/>
    </source>
</evidence>
<proteinExistence type="predicted"/>
<sequence>MGTPQAHNMATHSSSNFKPLSSIDHETINQTSRGLSLWMNQLSHHQAHETKVFGTKPSSNITLKLITSATNSLPLGNIIKDATCTSQLISVPSLYSSQHQSHQTSLATNMSATALLQKAAQIGATSTTDPSFIGSLGLKCSNNQGQDGNKIFLMYGSSLAPTSFGNEAEN</sequence>
<comment type="caution">
    <text evidence="2">The sequence shown here is derived from an EMBL/GenBank/DDBJ whole genome shotgun (WGS) entry which is preliminary data.</text>
</comment>
<dbReference type="AlphaFoldDB" id="A0AAV1XGV9"/>
<feature type="compositionally biased region" description="Polar residues" evidence="1">
    <location>
        <begin position="1"/>
        <end position="19"/>
    </location>
</feature>
<organism evidence="2 3">
    <name type="scientific">Lupinus luteus</name>
    <name type="common">European yellow lupine</name>
    <dbReference type="NCBI Taxonomy" id="3873"/>
    <lineage>
        <taxon>Eukaryota</taxon>
        <taxon>Viridiplantae</taxon>
        <taxon>Streptophyta</taxon>
        <taxon>Embryophyta</taxon>
        <taxon>Tracheophyta</taxon>
        <taxon>Spermatophyta</taxon>
        <taxon>Magnoliopsida</taxon>
        <taxon>eudicotyledons</taxon>
        <taxon>Gunneridae</taxon>
        <taxon>Pentapetalae</taxon>
        <taxon>rosids</taxon>
        <taxon>fabids</taxon>
        <taxon>Fabales</taxon>
        <taxon>Fabaceae</taxon>
        <taxon>Papilionoideae</taxon>
        <taxon>50 kb inversion clade</taxon>
        <taxon>genistoids sensu lato</taxon>
        <taxon>core genistoids</taxon>
        <taxon>Genisteae</taxon>
        <taxon>Lupinus</taxon>
    </lineage>
</organism>